<dbReference type="PRINTS" id="PR00344">
    <property type="entry name" value="BCTRLSENSOR"/>
</dbReference>
<dbReference type="Gene3D" id="3.40.50.620">
    <property type="entry name" value="HUPs"/>
    <property type="match status" value="1"/>
</dbReference>
<evidence type="ECO:0000313" key="16">
    <source>
        <dbReference type="EMBL" id="GCD96625.1"/>
    </source>
</evidence>
<reference evidence="16 17" key="1">
    <citation type="submission" date="2018-12" db="EMBL/GenBank/DDBJ databases">
        <title>Draft genome sequence of Embleya hyalina NBRC 13850T.</title>
        <authorList>
            <person name="Komaki H."/>
            <person name="Hosoyama A."/>
            <person name="Kimura A."/>
            <person name="Ichikawa N."/>
            <person name="Tamura T."/>
        </authorList>
    </citation>
    <scope>NUCLEOTIDE SEQUENCE [LARGE SCALE GENOMIC DNA]</scope>
    <source>
        <strain evidence="16 17">NBRC 13850</strain>
    </source>
</reference>
<comment type="caution">
    <text evidence="16">The sequence shown here is derived from an EMBL/GenBank/DDBJ whole genome shotgun (WGS) entry which is preliminary data.</text>
</comment>
<evidence type="ECO:0000256" key="11">
    <source>
        <dbReference type="ARBA" id="ARBA00022989"/>
    </source>
</evidence>
<dbReference type="GO" id="GO:0005886">
    <property type="term" value="C:plasma membrane"/>
    <property type="evidence" value="ECO:0007669"/>
    <property type="project" value="UniProtKB-SubCell"/>
</dbReference>
<sequence length="843" mass="90681">MQISRRGTLRVYLGAAPGVGKTYAMLDEARRRFDRGTDVVVAVVECHNRPHTEAMLAGLEIVPRRQLSYREGSFAEMDVDAVLARRPRLALVDELAHTNVPGSRHEKRWQDIDTLLDAGIDVISTINVQHLESLNDVVESITGVPQRETVPDGVVRRADQIELVDMAPEALRRRLEHGDVYTPDKIDAALANYFRVGNLTALRELALLWVADRVDEYLRAYRDEHGMETSRPTRERIVVALTGGPEGDTLIRRAARIAGRGPGGELLAVHVSPSEALSESSPMELARQRRLVDSLGGTFHSVVGDDVAGALLDFARGVDATRIVLGCSRRTRREYVFGPGVGATVAARAGDIVTQLVTHEHAGRGRPDRPRRSTVPRGRAIAGWVTALLGPPALTAALMPTRGTATLPVDMLLFLLLTLVVALFGGLWQAVTTAVLASTMVDYYFTPPLDTLDIAAPGNVFAFLVFVVMALAVASVVDRAARRTQQAARGQREAETLGFLAGTVLRGERALPALLERVRTTFGMESVALLRRDGPRGVWTSVDAVGADPPTRPDAADVEVPIDDSLALVLSGRTLPADTRRVLGAFAAQAALVLEWRALRAEAEEARLLGERHSVDTALFATVARDLRAPLVAIKSGSSGLRAEEVAWARTDRAELLATIEAGADRLDRLIGNLLDMSRLRMGTIEPLPVDIALDEVVPGAVVRATPGTVRVCVPETLPTVRADPELFERVVANLVANAVLHTPPDTPVEVAAEEVGDRIALRVVDRGPGLPDEAKARVFEAFARHGDAHRSRGVGLGLAVARGFAEAMAGTLTAEDTPGGGLTMVLTLPVSTTTHHPEGFPS</sequence>
<dbReference type="Proteomes" id="UP000286931">
    <property type="component" value="Unassembled WGS sequence"/>
</dbReference>
<evidence type="ECO:0000256" key="14">
    <source>
        <dbReference type="SAM" id="Phobius"/>
    </source>
</evidence>
<dbReference type="GO" id="GO:0000155">
    <property type="term" value="F:phosphorelay sensor kinase activity"/>
    <property type="evidence" value="ECO:0007669"/>
    <property type="project" value="InterPro"/>
</dbReference>
<dbReference type="SMART" id="SM00388">
    <property type="entry name" value="HisKA"/>
    <property type="match status" value="1"/>
</dbReference>
<dbReference type="GO" id="GO:0005524">
    <property type="term" value="F:ATP binding"/>
    <property type="evidence" value="ECO:0007669"/>
    <property type="project" value="UniProtKB-KW"/>
</dbReference>
<feature type="transmembrane region" description="Helical" evidence="14">
    <location>
        <begin position="456"/>
        <end position="477"/>
    </location>
</feature>
<comment type="subcellular location">
    <subcellularLocation>
        <location evidence="3">Cell membrane</location>
    </subcellularLocation>
    <subcellularLocation>
        <location evidence="2">Membrane</location>
        <topology evidence="2">Multi-pass membrane protein</topology>
    </subcellularLocation>
</comment>
<evidence type="ECO:0000256" key="9">
    <source>
        <dbReference type="ARBA" id="ARBA00022777"/>
    </source>
</evidence>
<dbReference type="GO" id="GO:0005737">
    <property type="term" value="C:cytoplasm"/>
    <property type="evidence" value="ECO:0007669"/>
    <property type="project" value="UniProtKB-ARBA"/>
</dbReference>
<feature type="transmembrane region" description="Helical" evidence="14">
    <location>
        <begin position="411"/>
        <end position="436"/>
    </location>
</feature>
<gene>
    <name evidence="16" type="ORF">EHYA_04312</name>
</gene>
<dbReference type="Gene3D" id="3.40.50.300">
    <property type="entry name" value="P-loop containing nucleotide triphosphate hydrolases"/>
    <property type="match status" value="1"/>
</dbReference>
<dbReference type="InterPro" id="IPR003594">
    <property type="entry name" value="HATPase_dom"/>
</dbReference>
<evidence type="ECO:0000256" key="6">
    <source>
        <dbReference type="ARBA" id="ARBA00022679"/>
    </source>
</evidence>
<dbReference type="InterPro" id="IPR025201">
    <property type="entry name" value="KdpD_TM"/>
</dbReference>
<feature type="domain" description="Histidine kinase" evidence="15">
    <location>
        <begin position="622"/>
        <end position="833"/>
    </location>
</feature>
<dbReference type="InterPro" id="IPR052023">
    <property type="entry name" value="Histidine_kinase_KdpD"/>
</dbReference>
<organism evidence="16 17">
    <name type="scientific">Embleya hyalina</name>
    <dbReference type="NCBI Taxonomy" id="516124"/>
    <lineage>
        <taxon>Bacteria</taxon>
        <taxon>Bacillati</taxon>
        <taxon>Actinomycetota</taxon>
        <taxon>Actinomycetes</taxon>
        <taxon>Kitasatosporales</taxon>
        <taxon>Streptomycetaceae</taxon>
        <taxon>Embleya</taxon>
    </lineage>
</organism>
<evidence type="ECO:0000256" key="7">
    <source>
        <dbReference type="ARBA" id="ARBA00022692"/>
    </source>
</evidence>
<dbReference type="Pfam" id="PF00582">
    <property type="entry name" value="Usp"/>
    <property type="match status" value="1"/>
</dbReference>
<dbReference type="EMBL" id="BIFH01000021">
    <property type="protein sequence ID" value="GCD96625.1"/>
    <property type="molecule type" value="Genomic_DNA"/>
</dbReference>
<evidence type="ECO:0000256" key="8">
    <source>
        <dbReference type="ARBA" id="ARBA00022741"/>
    </source>
</evidence>
<dbReference type="InterPro" id="IPR027417">
    <property type="entry name" value="P-loop_NTPase"/>
</dbReference>
<accession>A0A401YPX4</accession>
<proteinExistence type="predicted"/>
<dbReference type="InterPro" id="IPR014729">
    <property type="entry name" value="Rossmann-like_a/b/a_fold"/>
</dbReference>
<keyword evidence="10" id="KW-0067">ATP-binding</keyword>
<keyword evidence="9 16" id="KW-0418">Kinase</keyword>
<evidence type="ECO:0000256" key="4">
    <source>
        <dbReference type="ARBA" id="ARBA00012438"/>
    </source>
</evidence>
<dbReference type="InterPro" id="IPR036097">
    <property type="entry name" value="HisK_dim/P_sf"/>
</dbReference>
<dbReference type="RefSeq" id="WP_126638662.1">
    <property type="nucleotide sequence ID" value="NZ_BIFH01000021.1"/>
</dbReference>
<evidence type="ECO:0000256" key="13">
    <source>
        <dbReference type="ARBA" id="ARBA00023136"/>
    </source>
</evidence>
<keyword evidence="12" id="KW-0902">Two-component regulatory system</keyword>
<dbReference type="SUPFAM" id="SSF52402">
    <property type="entry name" value="Adenine nucleotide alpha hydrolases-like"/>
    <property type="match status" value="1"/>
</dbReference>
<keyword evidence="13 14" id="KW-0472">Membrane</keyword>
<dbReference type="FunFam" id="3.40.50.620:FF:000112">
    <property type="entry name" value="Sensor histidine kinase KdpD"/>
    <property type="match status" value="1"/>
</dbReference>
<keyword evidence="17" id="KW-1185">Reference proteome</keyword>
<evidence type="ECO:0000256" key="3">
    <source>
        <dbReference type="ARBA" id="ARBA00004236"/>
    </source>
</evidence>
<evidence type="ECO:0000256" key="2">
    <source>
        <dbReference type="ARBA" id="ARBA00004141"/>
    </source>
</evidence>
<evidence type="ECO:0000256" key="10">
    <source>
        <dbReference type="ARBA" id="ARBA00022840"/>
    </source>
</evidence>
<dbReference type="Gene3D" id="1.20.120.620">
    <property type="entry name" value="Backbone structure of the membrane domain of e. Coli histidine kinase receptor kdpd"/>
    <property type="match status" value="1"/>
</dbReference>
<protein>
    <recommendedName>
        <fullName evidence="4">histidine kinase</fullName>
        <ecNumber evidence="4">2.7.13.3</ecNumber>
    </recommendedName>
</protein>
<dbReference type="Pfam" id="PF13493">
    <property type="entry name" value="DUF4118"/>
    <property type="match status" value="1"/>
</dbReference>
<comment type="catalytic activity">
    <reaction evidence="1">
        <text>ATP + protein L-histidine = ADP + protein N-phospho-L-histidine.</text>
        <dbReference type="EC" id="2.7.13.3"/>
    </reaction>
</comment>
<dbReference type="InterPro" id="IPR038318">
    <property type="entry name" value="KdpD_sf"/>
</dbReference>
<dbReference type="PANTHER" id="PTHR45569:SF1">
    <property type="entry name" value="SENSOR PROTEIN KDPD"/>
    <property type="match status" value="1"/>
</dbReference>
<keyword evidence="11 14" id="KW-1133">Transmembrane helix</keyword>
<evidence type="ECO:0000256" key="1">
    <source>
        <dbReference type="ARBA" id="ARBA00000085"/>
    </source>
</evidence>
<dbReference type="Pfam" id="PF02702">
    <property type="entry name" value="KdpD"/>
    <property type="match status" value="1"/>
</dbReference>
<dbReference type="InterPro" id="IPR003852">
    <property type="entry name" value="Sig_transdc_His_kinase_KdpD_N"/>
</dbReference>
<dbReference type="Gene3D" id="3.30.565.10">
    <property type="entry name" value="Histidine kinase-like ATPase, C-terminal domain"/>
    <property type="match status" value="1"/>
</dbReference>
<dbReference type="Pfam" id="PF00512">
    <property type="entry name" value="HisKA"/>
    <property type="match status" value="1"/>
</dbReference>
<dbReference type="InterPro" id="IPR005467">
    <property type="entry name" value="His_kinase_dom"/>
</dbReference>
<dbReference type="PANTHER" id="PTHR45569">
    <property type="entry name" value="SENSOR PROTEIN KDPD"/>
    <property type="match status" value="1"/>
</dbReference>
<keyword evidence="6" id="KW-0808">Transferase</keyword>
<evidence type="ECO:0000259" key="15">
    <source>
        <dbReference type="PROSITE" id="PS50109"/>
    </source>
</evidence>
<dbReference type="CDD" id="cd00075">
    <property type="entry name" value="HATPase"/>
    <property type="match status" value="1"/>
</dbReference>
<dbReference type="AlphaFoldDB" id="A0A401YPX4"/>
<dbReference type="Gene3D" id="1.10.287.130">
    <property type="match status" value="1"/>
</dbReference>
<name>A0A401YPX4_9ACTN</name>
<dbReference type="SUPFAM" id="SSF55874">
    <property type="entry name" value="ATPase domain of HSP90 chaperone/DNA topoisomerase II/histidine kinase"/>
    <property type="match status" value="1"/>
</dbReference>
<dbReference type="SUPFAM" id="SSF47384">
    <property type="entry name" value="Homodimeric domain of signal transducing histidine kinase"/>
    <property type="match status" value="1"/>
</dbReference>
<dbReference type="Pfam" id="PF02518">
    <property type="entry name" value="HATPase_c"/>
    <property type="match status" value="1"/>
</dbReference>
<keyword evidence="7 14" id="KW-0812">Transmembrane</keyword>
<evidence type="ECO:0000256" key="12">
    <source>
        <dbReference type="ARBA" id="ARBA00023012"/>
    </source>
</evidence>
<dbReference type="InterPro" id="IPR003661">
    <property type="entry name" value="HisK_dim/P_dom"/>
</dbReference>
<dbReference type="InterPro" id="IPR006016">
    <property type="entry name" value="UspA"/>
</dbReference>
<keyword evidence="5" id="KW-0597">Phosphoprotein</keyword>
<dbReference type="InterPro" id="IPR036890">
    <property type="entry name" value="HATPase_C_sf"/>
</dbReference>
<dbReference type="OrthoDB" id="9806130at2"/>
<dbReference type="PROSITE" id="PS50109">
    <property type="entry name" value="HIS_KIN"/>
    <property type="match status" value="1"/>
</dbReference>
<feature type="transmembrane region" description="Helical" evidence="14">
    <location>
        <begin position="381"/>
        <end position="399"/>
    </location>
</feature>
<dbReference type="CDD" id="cd00082">
    <property type="entry name" value="HisKA"/>
    <property type="match status" value="1"/>
</dbReference>
<dbReference type="EC" id="2.7.13.3" evidence="4"/>
<keyword evidence="8" id="KW-0547">Nucleotide-binding</keyword>
<dbReference type="FunFam" id="3.40.50.300:FF:000483">
    <property type="entry name" value="Sensor histidine kinase KdpD"/>
    <property type="match status" value="1"/>
</dbReference>
<dbReference type="InterPro" id="IPR004358">
    <property type="entry name" value="Sig_transdc_His_kin-like_C"/>
</dbReference>
<evidence type="ECO:0000256" key="5">
    <source>
        <dbReference type="ARBA" id="ARBA00022553"/>
    </source>
</evidence>
<evidence type="ECO:0000313" key="17">
    <source>
        <dbReference type="Proteomes" id="UP000286931"/>
    </source>
</evidence>
<dbReference type="SMART" id="SM00387">
    <property type="entry name" value="HATPase_c"/>
    <property type="match status" value="1"/>
</dbReference>